<feature type="domain" description="Antitoxin SocA-like Panacea" evidence="1">
    <location>
        <begin position="12"/>
        <end position="103"/>
    </location>
</feature>
<dbReference type="InterPro" id="IPR025272">
    <property type="entry name" value="SocA_Panacea"/>
</dbReference>
<proteinExistence type="predicted"/>
<dbReference type="EMBL" id="MHVH01000006">
    <property type="protein sequence ID" value="OHA90167.1"/>
    <property type="molecule type" value="Genomic_DNA"/>
</dbReference>
<gene>
    <name evidence="2" type="ORF">A2838_00735</name>
</gene>
<evidence type="ECO:0000259" key="1">
    <source>
        <dbReference type="Pfam" id="PF13274"/>
    </source>
</evidence>
<accession>A0A1G2SYP5</accession>
<comment type="caution">
    <text evidence="2">The sequence shown here is derived from an EMBL/GenBank/DDBJ whole genome shotgun (WGS) entry which is preliminary data.</text>
</comment>
<sequence length="133" mass="15405">MPTPEGITNLKLQKLLYFAQASHMALFNKPLFTEKIEAWKWGPVIPSIYHHYSSNKNKPLPLDKSFKGIDNDKKSEFIKGVWDLFGKYSAIELMKITHKHKPWIEAFQKGSGTTIENSVLRSYYKNLFTLANE</sequence>
<name>A0A1G2SYP5_9BACT</name>
<dbReference type="Proteomes" id="UP000178107">
    <property type="component" value="Unassembled WGS sequence"/>
</dbReference>
<evidence type="ECO:0000313" key="2">
    <source>
        <dbReference type="EMBL" id="OHA90167.1"/>
    </source>
</evidence>
<organism evidence="2 3">
    <name type="scientific">Candidatus Zambryskibacteria bacterium RIFCSPHIGHO2_01_FULL_46_25</name>
    <dbReference type="NCBI Taxonomy" id="1802738"/>
    <lineage>
        <taxon>Bacteria</taxon>
        <taxon>Candidatus Zambryskiibacteriota</taxon>
    </lineage>
</organism>
<protein>
    <recommendedName>
        <fullName evidence="1">Antitoxin SocA-like Panacea domain-containing protein</fullName>
    </recommendedName>
</protein>
<reference evidence="2 3" key="1">
    <citation type="journal article" date="2016" name="Nat. Commun.">
        <title>Thousands of microbial genomes shed light on interconnected biogeochemical processes in an aquifer system.</title>
        <authorList>
            <person name="Anantharaman K."/>
            <person name="Brown C.T."/>
            <person name="Hug L.A."/>
            <person name="Sharon I."/>
            <person name="Castelle C.J."/>
            <person name="Probst A.J."/>
            <person name="Thomas B.C."/>
            <person name="Singh A."/>
            <person name="Wilkins M.J."/>
            <person name="Karaoz U."/>
            <person name="Brodie E.L."/>
            <person name="Williams K.H."/>
            <person name="Hubbard S.S."/>
            <person name="Banfield J.F."/>
        </authorList>
    </citation>
    <scope>NUCLEOTIDE SEQUENCE [LARGE SCALE GENOMIC DNA]</scope>
</reference>
<dbReference type="AlphaFoldDB" id="A0A1G2SYP5"/>
<evidence type="ECO:0000313" key="3">
    <source>
        <dbReference type="Proteomes" id="UP000178107"/>
    </source>
</evidence>
<dbReference type="Pfam" id="PF13274">
    <property type="entry name" value="SocA_Panacea"/>
    <property type="match status" value="1"/>
</dbReference>